<dbReference type="VEuPathDB" id="FungiDB:ASPWEDRAFT_30461"/>
<keyword evidence="3" id="KW-1185">Reference proteome</keyword>
<dbReference type="RefSeq" id="XP_040687058.1">
    <property type="nucleotide sequence ID" value="XM_040833412.1"/>
</dbReference>
<reference evidence="3" key="1">
    <citation type="journal article" date="2017" name="Genome Biol.">
        <title>Comparative genomics reveals high biological diversity and specific adaptations in the industrially and medically important fungal genus Aspergillus.</title>
        <authorList>
            <person name="de Vries R.P."/>
            <person name="Riley R."/>
            <person name="Wiebenga A."/>
            <person name="Aguilar-Osorio G."/>
            <person name="Amillis S."/>
            <person name="Uchima C.A."/>
            <person name="Anderluh G."/>
            <person name="Asadollahi M."/>
            <person name="Askin M."/>
            <person name="Barry K."/>
            <person name="Battaglia E."/>
            <person name="Bayram O."/>
            <person name="Benocci T."/>
            <person name="Braus-Stromeyer S.A."/>
            <person name="Caldana C."/>
            <person name="Canovas D."/>
            <person name="Cerqueira G.C."/>
            <person name="Chen F."/>
            <person name="Chen W."/>
            <person name="Choi C."/>
            <person name="Clum A."/>
            <person name="Dos Santos R.A."/>
            <person name="Damasio A.R."/>
            <person name="Diallinas G."/>
            <person name="Emri T."/>
            <person name="Fekete E."/>
            <person name="Flipphi M."/>
            <person name="Freyberg S."/>
            <person name="Gallo A."/>
            <person name="Gournas C."/>
            <person name="Habgood R."/>
            <person name="Hainaut M."/>
            <person name="Harispe M.L."/>
            <person name="Henrissat B."/>
            <person name="Hilden K.S."/>
            <person name="Hope R."/>
            <person name="Hossain A."/>
            <person name="Karabika E."/>
            <person name="Karaffa L."/>
            <person name="Karanyi Z."/>
            <person name="Krasevec N."/>
            <person name="Kuo A."/>
            <person name="Kusch H."/>
            <person name="LaButti K."/>
            <person name="Lagendijk E.L."/>
            <person name="Lapidus A."/>
            <person name="Levasseur A."/>
            <person name="Lindquist E."/>
            <person name="Lipzen A."/>
            <person name="Logrieco A.F."/>
            <person name="MacCabe A."/>
            <person name="Maekelae M.R."/>
            <person name="Malavazi I."/>
            <person name="Melin P."/>
            <person name="Meyer V."/>
            <person name="Mielnichuk N."/>
            <person name="Miskei M."/>
            <person name="Molnar A.P."/>
            <person name="Mule G."/>
            <person name="Ngan C.Y."/>
            <person name="Orejas M."/>
            <person name="Orosz E."/>
            <person name="Ouedraogo J.P."/>
            <person name="Overkamp K.M."/>
            <person name="Park H.-S."/>
            <person name="Perrone G."/>
            <person name="Piumi F."/>
            <person name="Punt P.J."/>
            <person name="Ram A.F."/>
            <person name="Ramon A."/>
            <person name="Rauscher S."/>
            <person name="Record E."/>
            <person name="Riano-Pachon D.M."/>
            <person name="Robert V."/>
            <person name="Roehrig J."/>
            <person name="Ruller R."/>
            <person name="Salamov A."/>
            <person name="Salih N.S."/>
            <person name="Samson R.A."/>
            <person name="Sandor E."/>
            <person name="Sanguinetti M."/>
            <person name="Schuetze T."/>
            <person name="Sepcic K."/>
            <person name="Shelest E."/>
            <person name="Sherlock G."/>
            <person name="Sophianopoulou V."/>
            <person name="Squina F.M."/>
            <person name="Sun H."/>
            <person name="Susca A."/>
            <person name="Todd R.B."/>
            <person name="Tsang A."/>
            <person name="Unkles S.E."/>
            <person name="van de Wiele N."/>
            <person name="van Rossen-Uffink D."/>
            <person name="Oliveira J.V."/>
            <person name="Vesth T.C."/>
            <person name="Visser J."/>
            <person name="Yu J.-H."/>
            <person name="Zhou M."/>
            <person name="Andersen M.R."/>
            <person name="Archer D.B."/>
            <person name="Baker S.E."/>
            <person name="Benoit I."/>
            <person name="Brakhage A.A."/>
            <person name="Braus G.H."/>
            <person name="Fischer R."/>
            <person name="Frisvad J.C."/>
            <person name="Goldman G.H."/>
            <person name="Houbraken J."/>
            <person name="Oakley B."/>
            <person name="Pocsi I."/>
            <person name="Scazzocchio C."/>
            <person name="Seiboth B."/>
            <person name="vanKuyk P.A."/>
            <person name="Wortman J."/>
            <person name="Dyer P.S."/>
            <person name="Grigoriev I.V."/>
        </authorList>
    </citation>
    <scope>NUCLEOTIDE SEQUENCE [LARGE SCALE GENOMIC DNA]</scope>
    <source>
        <strain evidence="3">DTO 134E9</strain>
    </source>
</reference>
<dbReference type="EMBL" id="KV878214">
    <property type="protein sequence ID" value="OJJ33381.1"/>
    <property type="molecule type" value="Genomic_DNA"/>
</dbReference>
<dbReference type="GeneID" id="63749260"/>
<evidence type="ECO:0000256" key="1">
    <source>
        <dbReference type="SAM" id="MobiDB-lite"/>
    </source>
</evidence>
<evidence type="ECO:0000313" key="3">
    <source>
        <dbReference type="Proteomes" id="UP000184383"/>
    </source>
</evidence>
<organism evidence="2 3">
    <name type="scientific">Aspergillus wentii DTO 134E9</name>
    <dbReference type="NCBI Taxonomy" id="1073089"/>
    <lineage>
        <taxon>Eukaryota</taxon>
        <taxon>Fungi</taxon>
        <taxon>Dikarya</taxon>
        <taxon>Ascomycota</taxon>
        <taxon>Pezizomycotina</taxon>
        <taxon>Eurotiomycetes</taxon>
        <taxon>Eurotiomycetidae</taxon>
        <taxon>Eurotiales</taxon>
        <taxon>Aspergillaceae</taxon>
        <taxon>Aspergillus</taxon>
        <taxon>Aspergillus subgen. Cremei</taxon>
    </lineage>
</organism>
<protein>
    <submittedName>
        <fullName evidence="2">Uncharacterized protein</fullName>
    </submittedName>
</protein>
<feature type="region of interest" description="Disordered" evidence="1">
    <location>
        <begin position="1"/>
        <end position="29"/>
    </location>
</feature>
<gene>
    <name evidence="2" type="ORF">ASPWEDRAFT_30461</name>
</gene>
<dbReference type="OrthoDB" id="76567at2759"/>
<proteinExistence type="predicted"/>
<dbReference type="Proteomes" id="UP000184383">
    <property type="component" value="Unassembled WGS sequence"/>
</dbReference>
<accession>A0A1L9REN7</accession>
<sequence length="316" mass="35139">MTSTPSLSTPSPPSKVGIGMNPEVPKADPMPDFLAELPPGTPEVIASNVKAIKSALRKHLEEGGEPKSDYIVISYVGPHVVQQLINNPRQFGGPAIRLFYNEDLRKLVVKIPRKPHERATEHLDSFITHQLFTMGLQAHLALEGSATVQDAPYAKEPDASYQPRENIPGRDSRWPSVVVEAGLSEGLGRLRIDAQWWLLRSRGQVKLAIVISVNRNEPRILFEQWEAYSGPSRSGHDLRSDSRGELRAERTHRITITHQLGTTTTVGDPLVIPFRSVFLRDPANAVEQDFVLTRADLELIAGFVWEAQGFIQKASR</sequence>
<name>A0A1L9REN7_ASPWE</name>
<evidence type="ECO:0000313" key="2">
    <source>
        <dbReference type="EMBL" id="OJJ33381.1"/>
    </source>
</evidence>
<dbReference type="AlphaFoldDB" id="A0A1L9REN7"/>